<proteinExistence type="predicted"/>
<gene>
    <name evidence="2" type="ORF">C6P61_16795</name>
</gene>
<keyword evidence="3" id="KW-1185">Reference proteome</keyword>
<accession>A0A2S9KA66</accession>
<dbReference type="AlphaFoldDB" id="A0A2S9KA66"/>
<organism evidence="2 3">
    <name type="scientific">Malikia spinosa</name>
    <dbReference type="NCBI Taxonomy" id="86180"/>
    <lineage>
        <taxon>Bacteria</taxon>
        <taxon>Pseudomonadati</taxon>
        <taxon>Pseudomonadota</taxon>
        <taxon>Betaproteobacteria</taxon>
        <taxon>Burkholderiales</taxon>
        <taxon>Comamonadaceae</taxon>
        <taxon>Malikia</taxon>
    </lineage>
</organism>
<feature type="region of interest" description="Disordered" evidence="1">
    <location>
        <begin position="36"/>
        <end position="70"/>
    </location>
</feature>
<evidence type="ECO:0000256" key="1">
    <source>
        <dbReference type="SAM" id="MobiDB-lite"/>
    </source>
</evidence>
<sequence length="96" mass="10011">MVADGLVFIDLLPAAALNLLQLRCWLVFDRVTQHRAADDTQHGGSGSPPSVADGIPDGSASNGAHQGTRPGLGFLYRHGFGATHLAGNHNLANDGR</sequence>
<evidence type="ECO:0000313" key="2">
    <source>
        <dbReference type="EMBL" id="PRD67356.1"/>
    </source>
</evidence>
<dbReference type="EMBL" id="PVLR01000068">
    <property type="protein sequence ID" value="PRD67356.1"/>
    <property type="molecule type" value="Genomic_DNA"/>
</dbReference>
<protein>
    <submittedName>
        <fullName evidence="2">Uncharacterized protein</fullName>
    </submittedName>
</protein>
<dbReference type="Proteomes" id="UP000238326">
    <property type="component" value="Unassembled WGS sequence"/>
</dbReference>
<evidence type="ECO:0000313" key="3">
    <source>
        <dbReference type="Proteomes" id="UP000238326"/>
    </source>
</evidence>
<reference evidence="2 3" key="1">
    <citation type="submission" date="2018-03" db="EMBL/GenBank/DDBJ databases">
        <title>Comparative genomics illustrates the genes involved in a hyperalkaliphilic mechanisms of Serpentinomonas isolated from highly-alkaline calcium-rich serpentinized springs.</title>
        <authorList>
            <person name="Suzuki S."/>
            <person name="Ishii S."/>
            <person name="Walworth N."/>
            <person name="Bird L."/>
            <person name="Kuenen J.G."/>
            <person name="Nealson K.H."/>
        </authorList>
    </citation>
    <scope>NUCLEOTIDE SEQUENCE [LARGE SCALE GENOMIC DNA]</scope>
    <source>
        <strain evidence="2 3">83</strain>
    </source>
</reference>
<comment type="caution">
    <text evidence="2">The sequence shown here is derived from an EMBL/GenBank/DDBJ whole genome shotgun (WGS) entry which is preliminary data.</text>
</comment>
<name>A0A2S9KA66_9BURK</name>